<dbReference type="SMART" id="SM00228">
    <property type="entry name" value="PDZ"/>
    <property type="match status" value="2"/>
</dbReference>
<dbReference type="PROSITE" id="PS50106">
    <property type="entry name" value="PDZ"/>
    <property type="match status" value="1"/>
</dbReference>
<organism evidence="3 4">
    <name type="scientific">Plasmopara halstedii</name>
    <name type="common">Downy mildew of sunflower</name>
    <dbReference type="NCBI Taxonomy" id="4781"/>
    <lineage>
        <taxon>Eukaryota</taxon>
        <taxon>Sar</taxon>
        <taxon>Stramenopiles</taxon>
        <taxon>Oomycota</taxon>
        <taxon>Peronosporomycetes</taxon>
        <taxon>Peronosporales</taxon>
        <taxon>Peronosporaceae</taxon>
        <taxon>Plasmopara</taxon>
    </lineage>
</organism>
<feature type="region of interest" description="Disordered" evidence="1">
    <location>
        <begin position="660"/>
        <end position="685"/>
    </location>
</feature>
<feature type="region of interest" description="Disordered" evidence="1">
    <location>
        <begin position="303"/>
        <end position="334"/>
    </location>
</feature>
<feature type="domain" description="PDZ" evidence="2">
    <location>
        <begin position="26"/>
        <end position="85"/>
    </location>
</feature>
<evidence type="ECO:0000313" key="4">
    <source>
        <dbReference type="Proteomes" id="UP000054928"/>
    </source>
</evidence>
<accession>A0A0P1A4Q7</accession>
<reference evidence="4" key="1">
    <citation type="submission" date="2014-09" db="EMBL/GenBank/DDBJ databases">
        <authorList>
            <person name="Sharma Rahul"/>
            <person name="Thines Marco"/>
        </authorList>
    </citation>
    <scope>NUCLEOTIDE SEQUENCE [LARGE SCALE GENOMIC DNA]</scope>
</reference>
<dbReference type="GeneID" id="36408953"/>
<evidence type="ECO:0000313" key="3">
    <source>
        <dbReference type="EMBL" id="CEG35142.1"/>
    </source>
</evidence>
<feature type="compositionally biased region" description="Basic and acidic residues" evidence="1">
    <location>
        <begin position="144"/>
        <end position="153"/>
    </location>
</feature>
<dbReference type="AlphaFoldDB" id="A0A0P1A4Q7"/>
<feature type="region of interest" description="Disordered" evidence="1">
    <location>
        <begin position="788"/>
        <end position="816"/>
    </location>
</feature>
<dbReference type="InterPro" id="IPR036034">
    <property type="entry name" value="PDZ_sf"/>
</dbReference>
<feature type="compositionally biased region" description="Basic and acidic residues" evidence="1">
    <location>
        <begin position="181"/>
        <end position="192"/>
    </location>
</feature>
<feature type="compositionally biased region" description="Low complexity" evidence="1">
    <location>
        <begin position="1109"/>
        <end position="1124"/>
    </location>
</feature>
<feature type="compositionally biased region" description="Acidic residues" evidence="1">
    <location>
        <begin position="888"/>
        <end position="903"/>
    </location>
</feature>
<feature type="compositionally biased region" description="Polar residues" evidence="1">
    <location>
        <begin position="558"/>
        <end position="567"/>
    </location>
</feature>
<feature type="compositionally biased region" description="Basic and acidic residues" evidence="1">
    <location>
        <begin position="163"/>
        <end position="174"/>
    </location>
</feature>
<protein>
    <submittedName>
        <fullName evidence="3">PDZ domain</fullName>
    </submittedName>
</protein>
<feature type="region of interest" description="Disordered" evidence="1">
    <location>
        <begin position="597"/>
        <end position="628"/>
    </location>
</feature>
<evidence type="ECO:0000259" key="2">
    <source>
        <dbReference type="PROSITE" id="PS50106"/>
    </source>
</evidence>
<sequence length="1134" mass="126256">MAWLRQPHKPTDAKHMQDYLINWNAGPLGVVLQPDLGADMPPVVAQLLPQPSVLKMAGVREGDLLISVNGKKTTRLGYEKVVRLLFKERLPMVLHFRSPLPVSEASRGVLGVVPDNVPPVRGYERSRASSALPMKPVSRARRHSSLEHFEPKPKSNAHISTNDSEHHKQSETKKQNKNKSKAHDVSKKSVEKGRLRKQYSVVWERGSLGISFRAYNSKVNVPCVDYISSKIGQGRGMDRVCINDVLIAINGEKTKALGVEKVLRWLHVIEKPVVLRFHASSNRIEKTVSELLPHAVKEDSEVLFKPRRPTFPHSQPEYEPPPRPPRRNNNLDQSVPQRHLDQGISEIADIAAVASQPSQESVSFFEMQPMPIEINLQQTQSDVLTKETQHFKNMVNVRAQSQKDIRVAGNSRRDPIDVIPPQYDAQTRAHIDPDRRQSHQVQTQLYHSQKLLPTRSRAGSTTRGNIQLQELSESNHNNLLPASSTAAPHPLASCESHTSNLSLLSFNEAVNVVARATGKPIEKCEFGGKPLLDIKEGSVQAKLMYIYAKACLAKECNVNNDPTSQESQRPRTPGNPLGRKTNPKYLSYTILQNDSVESNHTSTDEVCASEDKGKLKHKGHQGEVTNGLDHDLEFKHNGASSENLTQSSAKMQKDISIKQPTQSGLTTSFSSASSTFSVSSDVTPSAPPDPPVNFVEGFIPLNDFTVQKVLAKRHVPSSPVSTTLPSIAVNDEIKSINEQDNLVHTVKTEEAGADVSEESLTNGFQRSKGNDAERVRSMYESDLLQKPAEASNNIFRPTGDNDHANADACADDDVVNDEPFDERDLAASVASLDDLLDLPLKDNDHVDEDHDELLYDGDEAKDDSQKREKGDEKQNLMNKSLGLKLDQVQEEEDGESEAQDDYENDKTEKVVGHVETRNEGTMMQGILNGLQDEKHLEDSALSNVLVNELYRDIQDVREVIKDKSAVLVLVKKSMIDEIQEILQSLQMEMQFERHSTVAIGSPANPMQDSQQRRSTEGEHCFRCGAAGDLAELGVAGERRELYCEECWELFFFSEEKESPVIKTSKILAPSEVGRLTADEDALDEALKYSFHDSSITREDIIYPWRSLQGSDSLSSSSRDSNASSITDRADEVWL</sequence>
<dbReference type="InterPro" id="IPR001478">
    <property type="entry name" value="PDZ"/>
</dbReference>
<dbReference type="EMBL" id="CCYD01000007">
    <property type="protein sequence ID" value="CEG35142.1"/>
    <property type="molecule type" value="Genomic_DNA"/>
</dbReference>
<dbReference type="OMA" id="VPCVDYI"/>
<dbReference type="Proteomes" id="UP000054928">
    <property type="component" value="Unassembled WGS sequence"/>
</dbReference>
<feature type="compositionally biased region" description="Basic and acidic residues" evidence="1">
    <location>
        <begin position="862"/>
        <end position="874"/>
    </location>
</feature>
<keyword evidence="4" id="KW-1185">Reference proteome</keyword>
<proteinExistence type="predicted"/>
<name>A0A0P1A4Q7_PLAHL</name>
<feature type="region of interest" description="Disordered" evidence="1">
    <location>
        <begin position="853"/>
        <end position="905"/>
    </location>
</feature>
<feature type="region of interest" description="Disordered" evidence="1">
    <location>
        <begin position="1109"/>
        <end position="1134"/>
    </location>
</feature>
<feature type="region of interest" description="Disordered" evidence="1">
    <location>
        <begin position="558"/>
        <end position="582"/>
    </location>
</feature>
<feature type="region of interest" description="Disordered" evidence="1">
    <location>
        <begin position="115"/>
        <end position="192"/>
    </location>
</feature>
<evidence type="ECO:0000256" key="1">
    <source>
        <dbReference type="SAM" id="MobiDB-lite"/>
    </source>
</evidence>
<dbReference type="SUPFAM" id="SSF50156">
    <property type="entry name" value="PDZ domain-like"/>
    <property type="match status" value="1"/>
</dbReference>
<feature type="compositionally biased region" description="Low complexity" evidence="1">
    <location>
        <begin position="666"/>
        <end position="684"/>
    </location>
</feature>
<dbReference type="Gene3D" id="2.30.42.10">
    <property type="match status" value="1"/>
</dbReference>
<dbReference type="RefSeq" id="XP_024571511.1">
    <property type="nucleotide sequence ID" value="XM_024728691.1"/>
</dbReference>
<dbReference type="OrthoDB" id="167111at2759"/>